<dbReference type="AlphaFoldDB" id="F6K5S7"/>
<protein>
    <submittedName>
        <fullName evidence="2">Antimicrobial peptide marcin-18-1</fullName>
    </submittedName>
</protein>
<name>F6K5S7_OLIMR</name>
<organism evidence="2">
    <name type="scientific">Olivierus martensii</name>
    <name type="common">Manchurian scorpion</name>
    <name type="synonym">Mesobuthus martensii</name>
    <dbReference type="NCBI Taxonomy" id="34649"/>
    <lineage>
        <taxon>Eukaryota</taxon>
        <taxon>Metazoa</taxon>
        <taxon>Ecdysozoa</taxon>
        <taxon>Arthropoda</taxon>
        <taxon>Chelicerata</taxon>
        <taxon>Arachnida</taxon>
        <taxon>Scorpiones</taxon>
        <taxon>Buthida</taxon>
        <taxon>Buthoidea</taxon>
        <taxon>Buthidae</taxon>
        <taxon>Olivierus</taxon>
    </lineage>
</organism>
<keyword evidence="1" id="KW-0732">Signal</keyword>
<feature type="chain" id="PRO_5003342607" evidence="1">
    <location>
        <begin position="24"/>
        <end position="78"/>
    </location>
</feature>
<feature type="signal peptide" evidence="1">
    <location>
        <begin position="1"/>
        <end position="23"/>
    </location>
</feature>
<reference evidence="2" key="1">
    <citation type="submission" date="2010-05" db="EMBL/GenBank/DDBJ databases">
        <title>Molecular and functional characterization of meucin-18-related antimicrobial peptides in Mesobuthus.</title>
        <authorList>
            <person name="Gao B."/>
            <person name="Zhu S."/>
        </authorList>
    </citation>
    <scope>NUCLEOTIDE SEQUENCE</scope>
</reference>
<evidence type="ECO:0000256" key="1">
    <source>
        <dbReference type="SAM" id="SignalP"/>
    </source>
</evidence>
<evidence type="ECO:0000313" key="2">
    <source>
        <dbReference type="EMBL" id="ADT89763.1"/>
    </source>
</evidence>
<sequence length="78" mass="9545">MQFKKQLMVIFLAYFLVVNESEAFFGHLFKLATKIIPSFFRRKNQRSRSIMKRDLENLFDPYQRNLELDRLLKQLPNY</sequence>
<proteinExistence type="evidence at transcript level"/>
<dbReference type="EMBL" id="HM235677">
    <property type="protein sequence ID" value="ADT89763.1"/>
    <property type="molecule type" value="mRNA"/>
</dbReference>
<accession>F6K5S7</accession>